<dbReference type="InParanoid" id="K5V6M9"/>
<dbReference type="Gene3D" id="1.20.1720.10">
    <property type="entry name" value="Multidrug resistance protein D"/>
    <property type="match status" value="1"/>
</dbReference>
<keyword evidence="5 7" id="KW-0472">Membrane</keyword>
<gene>
    <name evidence="9" type="ORF">PHACADRAFT_89746</name>
</gene>
<feature type="transmembrane region" description="Helical" evidence="7">
    <location>
        <begin position="219"/>
        <end position="240"/>
    </location>
</feature>
<evidence type="ECO:0000313" key="9">
    <source>
        <dbReference type="EMBL" id="EKM58356.1"/>
    </source>
</evidence>
<dbReference type="PANTHER" id="PTHR42718">
    <property type="entry name" value="MAJOR FACILITATOR SUPERFAMILY MULTIDRUG TRANSPORTER MFSC"/>
    <property type="match status" value="1"/>
</dbReference>
<comment type="subcellular location">
    <subcellularLocation>
        <location evidence="1">Membrane</location>
        <topology evidence="1">Multi-pass membrane protein</topology>
    </subcellularLocation>
</comment>
<dbReference type="EMBL" id="JH930470">
    <property type="protein sequence ID" value="EKM58356.1"/>
    <property type="molecule type" value="Genomic_DNA"/>
</dbReference>
<keyword evidence="4 7" id="KW-1133">Transmembrane helix</keyword>
<sequence>WIISAFQLTFASFLLLSGRLSDVANPKHTFVIATAGIGCISIATGFLSSTIPFIAFRAMAGVMGAMTIPSALTLLVGIFPEPHEQARVIGAFGGSDGVGNGKLYSTASLRPGLLTHALDTGGISLLTVSDILFIFALTEGSMDIWISVKVLLPLLLSIALMIGFFVWEHVIPTHIAAVPPRTWFYRNFAVLFVVALLPYLWFTTMFDINMVLWQEVYDWSSLICALRLIPSGVVTFSISLTGPLARRISPKWIILFGMALMIIANILFVYADNPSRHWSFVLPAIIVGDAGAMLVYTHANIAIFETTPPRTAGTVGAIFNGALQLGSAVSVEAITSIETSIERTHGGFTSYAGHAAAWWFLVGVVAAEALAVAAFYRTSSAVALSDAEVKIDDKASAEPVAPPNSEKPGHSVGASNTAKPLSVDTPAFEKTFNKLGLAPGKVPRVTTHATQLESLPLPSQVH</sequence>
<dbReference type="SUPFAM" id="SSF103473">
    <property type="entry name" value="MFS general substrate transporter"/>
    <property type="match status" value="1"/>
</dbReference>
<dbReference type="AlphaFoldDB" id="K5V6M9"/>
<keyword evidence="10" id="KW-1185">Reference proteome</keyword>
<feature type="transmembrane region" description="Helical" evidence="7">
    <location>
        <begin position="317"/>
        <end position="337"/>
    </location>
</feature>
<dbReference type="Gene3D" id="1.20.1250.20">
    <property type="entry name" value="MFS general substrate transporter like domains"/>
    <property type="match status" value="1"/>
</dbReference>
<name>K5V6M9_PHACS</name>
<evidence type="ECO:0000256" key="4">
    <source>
        <dbReference type="ARBA" id="ARBA00022989"/>
    </source>
</evidence>
<feature type="domain" description="Major facilitator superfamily (MFS) profile" evidence="8">
    <location>
        <begin position="1"/>
        <end position="381"/>
    </location>
</feature>
<dbReference type="RefSeq" id="XP_007393673.1">
    <property type="nucleotide sequence ID" value="XM_007393611.1"/>
</dbReference>
<dbReference type="InterPro" id="IPR036259">
    <property type="entry name" value="MFS_trans_sf"/>
</dbReference>
<feature type="transmembrane region" description="Helical" evidence="7">
    <location>
        <begin position="357"/>
        <end position="376"/>
    </location>
</feature>
<evidence type="ECO:0000256" key="1">
    <source>
        <dbReference type="ARBA" id="ARBA00004141"/>
    </source>
</evidence>
<evidence type="ECO:0000256" key="6">
    <source>
        <dbReference type="SAM" id="MobiDB-lite"/>
    </source>
</evidence>
<dbReference type="Pfam" id="PF07690">
    <property type="entry name" value="MFS_1"/>
    <property type="match status" value="1"/>
</dbReference>
<feature type="region of interest" description="Disordered" evidence="6">
    <location>
        <begin position="395"/>
        <end position="422"/>
    </location>
</feature>
<feature type="transmembrane region" description="Helical" evidence="7">
    <location>
        <begin position="252"/>
        <end position="271"/>
    </location>
</feature>
<dbReference type="Proteomes" id="UP000008370">
    <property type="component" value="Unassembled WGS sequence"/>
</dbReference>
<keyword evidence="3 7" id="KW-0812">Transmembrane</keyword>
<evidence type="ECO:0000256" key="7">
    <source>
        <dbReference type="SAM" id="Phobius"/>
    </source>
</evidence>
<dbReference type="GO" id="GO:0016020">
    <property type="term" value="C:membrane"/>
    <property type="evidence" value="ECO:0007669"/>
    <property type="project" value="UniProtKB-SubCell"/>
</dbReference>
<feature type="non-terminal residue" evidence="9">
    <location>
        <position position="1"/>
    </location>
</feature>
<evidence type="ECO:0000256" key="3">
    <source>
        <dbReference type="ARBA" id="ARBA00022692"/>
    </source>
</evidence>
<dbReference type="GO" id="GO:0022857">
    <property type="term" value="F:transmembrane transporter activity"/>
    <property type="evidence" value="ECO:0007669"/>
    <property type="project" value="InterPro"/>
</dbReference>
<dbReference type="InterPro" id="IPR011701">
    <property type="entry name" value="MFS"/>
</dbReference>
<dbReference type="PANTHER" id="PTHR42718:SF9">
    <property type="entry name" value="MAJOR FACILITATOR SUPERFAMILY MULTIDRUG TRANSPORTER MFSC"/>
    <property type="match status" value="1"/>
</dbReference>
<evidence type="ECO:0000313" key="10">
    <source>
        <dbReference type="Proteomes" id="UP000008370"/>
    </source>
</evidence>
<protein>
    <recommendedName>
        <fullName evidence="8">Major facilitator superfamily (MFS) profile domain-containing protein</fullName>
    </recommendedName>
</protein>
<evidence type="ECO:0000259" key="8">
    <source>
        <dbReference type="PROSITE" id="PS50850"/>
    </source>
</evidence>
<organism evidence="9 10">
    <name type="scientific">Phanerochaete carnosa (strain HHB-10118-sp)</name>
    <name type="common">White-rot fungus</name>
    <name type="synonym">Peniophora carnosa</name>
    <dbReference type="NCBI Taxonomy" id="650164"/>
    <lineage>
        <taxon>Eukaryota</taxon>
        <taxon>Fungi</taxon>
        <taxon>Dikarya</taxon>
        <taxon>Basidiomycota</taxon>
        <taxon>Agaricomycotina</taxon>
        <taxon>Agaricomycetes</taxon>
        <taxon>Polyporales</taxon>
        <taxon>Phanerochaetaceae</taxon>
        <taxon>Phanerochaete</taxon>
    </lineage>
</organism>
<accession>K5V6M9</accession>
<feature type="transmembrane region" description="Helical" evidence="7">
    <location>
        <begin position="277"/>
        <end position="296"/>
    </location>
</feature>
<keyword evidence="2" id="KW-0813">Transport</keyword>
<dbReference type="HOGENOM" id="CLU_000960_27_1_1"/>
<reference evidence="9 10" key="1">
    <citation type="journal article" date="2012" name="BMC Genomics">
        <title>Comparative genomics of the white-rot fungi, Phanerochaete carnosa and P. chrysosporium, to elucidate the genetic basis of the distinct wood types they colonize.</title>
        <authorList>
            <person name="Suzuki H."/>
            <person name="MacDonald J."/>
            <person name="Syed K."/>
            <person name="Salamov A."/>
            <person name="Hori C."/>
            <person name="Aerts A."/>
            <person name="Henrissat B."/>
            <person name="Wiebenga A."/>
            <person name="vanKuyk P.A."/>
            <person name="Barry K."/>
            <person name="Lindquist E."/>
            <person name="LaButti K."/>
            <person name="Lapidus A."/>
            <person name="Lucas S."/>
            <person name="Coutinho P."/>
            <person name="Gong Y."/>
            <person name="Samejima M."/>
            <person name="Mahadevan R."/>
            <person name="Abou-Zaid M."/>
            <person name="de Vries R.P."/>
            <person name="Igarashi K."/>
            <person name="Yadav J.S."/>
            <person name="Grigoriev I.V."/>
            <person name="Master E.R."/>
        </authorList>
    </citation>
    <scope>NUCLEOTIDE SEQUENCE [LARGE SCALE GENOMIC DNA]</scope>
    <source>
        <strain evidence="9 10">HHB-10118-sp</strain>
    </source>
</reference>
<evidence type="ECO:0000256" key="5">
    <source>
        <dbReference type="ARBA" id="ARBA00023136"/>
    </source>
</evidence>
<dbReference type="GeneID" id="18920657"/>
<dbReference type="InterPro" id="IPR020846">
    <property type="entry name" value="MFS_dom"/>
</dbReference>
<dbReference type="PROSITE" id="PS50850">
    <property type="entry name" value="MFS"/>
    <property type="match status" value="1"/>
</dbReference>
<evidence type="ECO:0000256" key="2">
    <source>
        <dbReference type="ARBA" id="ARBA00022448"/>
    </source>
</evidence>
<feature type="transmembrane region" description="Helical" evidence="7">
    <location>
        <begin position="188"/>
        <end position="213"/>
    </location>
</feature>
<proteinExistence type="predicted"/>
<dbReference type="KEGG" id="pco:PHACADRAFT_89746"/>
<feature type="transmembrane region" description="Helical" evidence="7">
    <location>
        <begin position="31"/>
        <end position="56"/>
    </location>
</feature>
<feature type="transmembrane region" description="Helical" evidence="7">
    <location>
        <begin position="144"/>
        <end position="167"/>
    </location>
</feature>
<dbReference type="OrthoDB" id="440755at2759"/>